<dbReference type="GO" id="GO:0016740">
    <property type="term" value="F:transferase activity"/>
    <property type="evidence" value="ECO:0007669"/>
    <property type="project" value="UniProtKB-KW"/>
</dbReference>
<dbReference type="SUPFAM" id="SSF53448">
    <property type="entry name" value="Nucleotide-diphospho-sugar transferases"/>
    <property type="match status" value="1"/>
</dbReference>
<dbReference type="Proteomes" id="UP000316781">
    <property type="component" value="Unassembled WGS sequence"/>
</dbReference>
<dbReference type="Pfam" id="PF00535">
    <property type="entry name" value="Glycos_transf_2"/>
    <property type="match status" value="1"/>
</dbReference>
<gene>
    <name evidence="2" type="ORF">FM996_02470</name>
</gene>
<dbReference type="AlphaFoldDB" id="A0A549T682"/>
<sequence>MSVSVVIPVKNGARFITEAVESACVQAEVGLIVVVDDGSTDGTVEVVRTMSDPRIVLIENTRQGVSAARNSGLDEVVSRGCSHAAASWVVFLDADDRLRSGAVSELLAGVDDDCVAVYGDYDRIDENGAFIGRRRFIRGMRKPSGDVLGRLLAGNFLVNGGVMLIRIDIFHSIGGFDETLRHCEDWHAFCRLAATGRIVWRPNAHVLDYRVHRCGTMMDSSIDYRRYETALERVFVDPLICGRFDSRRLARLRRRSEAHLRTYLACQTFRSGAYLRAIRQATRAIMALPSHAPKVVLRLVGAAAGI</sequence>
<dbReference type="PANTHER" id="PTHR43685:SF2">
    <property type="entry name" value="GLYCOSYLTRANSFERASE 2-LIKE DOMAIN-CONTAINING PROTEIN"/>
    <property type="match status" value="1"/>
</dbReference>
<protein>
    <submittedName>
        <fullName evidence="2">Glycosyltransferase</fullName>
    </submittedName>
</protein>
<dbReference type="PANTHER" id="PTHR43685">
    <property type="entry name" value="GLYCOSYLTRANSFERASE"/>
    <property type="match status" value="1"/>
</dbReference>
<dbReference type="InterPro" id="IPR029044">
    <property type="entry name" value="Nucleotide-diphossugar_trans"/>
</dbReference>
<comment type="caution">
    <text evidence="2">The sequence shown here is derived from an EMBL/GenBank/DDBJ whole genome shotgun (WGS) entry which is preliminary data.</text>
</comment>
<proteinExistence type="predicted"/>
<evidence type="ECO:0000313" key="3">
    <source>
        <dbReference type="Proteomes" id="UP000316781"/>
    </source>
</evidence>
<dbReference type="GO" id="GO:0044010">
    <property type="term" value="P:single-species biofilm formation"/>
    <property type="evidence" value="ECO:0007669"/>
    <property type="project" value="TreeGrafter"/>
</dbReference>
<dbReference type="InterPro" id="IPR001173">
    <property type="entry name" value="Glyco_trans_2-like"/>
</dbReference>
<dbReference type="EMBL" id="VJMF01000012">
    <property type="protein sequence ID" value="TRL37385.1"/>
    <property type="molecule type" value="Genomic_DNA"/>
</dbReference>
<dbReference type="Gene3D" id="3.90.550.10">
    <property type="entry name" value="Spore Coat Polysaccharide Biosynthesis Protein SpsA, Chain A"/>
    <property type="match status" value="1"/>
</dbReference>
<accession>A0A549T682</accession>
<organism evidence="2 3">
    <name type="scientific">Methylosinus sporium</name>
    <dbReference type="NCBI Taxonomy" id="428"/>
    <lineage>
        <taxon>Bacteria</taxon>
        <taxon>Pseudomonadati</taxon>
        <taxon>Pseudomonadota</taxon>
        <taxon>Alphaproteobacteria</taxon>
        <taxon>Hyphomicrobiales</taxon>
        <taxon>Methylocystaceae</taxon>
        <taxon>Methylosinus</taxon>
    </lineage>
</organism>
<keyword evidence="2" id="KW-0808">Transferase</keyword>
<dbReference type="InterPro" id="IPR050834">
    <property type="entry name" value="Glycosyltransf_2"/>
</dbReference>
<evidence type="ECO:0000259" key="1">
    <source>
        <dbReference type="Pfam" id="PF00535"/>
    </source>
</evidence>
<dbReference type="RefSeq" id="WP_142861682.1">
    <property type="nucleotide sequence ID" value="NZ_VJMF01000012.1"/>
</dbReference>
<reference evidence="2 3" key="1">
    <citation type="submission" date="2019-07" db="EMBL/GenBank/DDBJ databases">
        <title>Ln-dependent methylotrophs.</title>
        <authorList>
            <person name="Tani A."/>
        </authorList>
    </citation>
    <scope>NUCLEOTIDE SEQUENCE [LARGE SCALE GENOMIC DNA]</scope>
    <source>
        <strain evidence="2 3">SM89A</strain>
    </source>
</reference>
<name>A0A549T682_METSR</name>
<feature type="domain" description="Glycosyltransferase 2-like" evidence="1">
    <location>
        <begin position="4"/>
        <end position="168"/>
    </location>
</feature>
<evidence type="ECO:0000313" key="2">
    <source>
        <dbReference type="EMBL" id="TRL37385.1"/>
    </source>
</evidence>